<dbReference type="SUPFAM" id="SSF53474">
    <property type="entry name" value="alpha/beta-Hydrolases"/>
    <property type="match status" value="1"/>
</dbReference>
<comment type="caution">
    <text evidence="2">The sequence shown here is derived from an EMBL/GenBank/DDBJ whole genome shotgun (WGS) entry which is preliminary data.</text>
</comment>
<evidence type="ECO:0000313" key="3">
    <source>
        <dbReference type="Proteomes" id="UP000233524"/>
    </source>
</evidence>
<dbReference type="Gene3D" id="3.40.50.1820">
    <property type="entry name" value="alpha/beta hydrolase"/>
    <property type="match status" value="1"/>
</dbReference>
<dbReference type="STRING" id="41688.A0A2N3NFB9"/>
<organism evidence="2 3">
    <name type="scientific">Lomentospora prolificans</name>
    <dbReference type="NCBI Taxonomy" id="41688"/>
    <lineage>
        <taxon>Eukaryota</taxon>
        <taxon>Fungi</taxon>
        <taxon>Dikarya</taxon>
        <taxon>Ascomycota</taxon>
        <taxon>Pezizomycotina</taxon>
        <taxon>Sordariomycetes</taxon>
        <taxon>Hypocreomycetidae</taxon>
        <taxon>Microascales</taxon>
        <taxon>Microascaceae</taxon>
        <taxon>Lomentospora</taxon>
    </lineage>
</organism>
<accession>A0A2N3NFB9</accession>
<feature type="compositionally biased region" description="Polar residues" evidence="1">
    <location>
        <begin position="165"/>
        <end position="176"/>
    </location>
</feature>
<evidence type="ECO:0000256" key="1">
    <source>
        <dbReference type="SAM" id="MobiDB-lite"/>
    </source>
</evidence>
<evidence type="ECO:0000313" key="2">
    <source>
        <dbReference type="EMBL" id="PKS11101.1"/>
    </source>
</evidence>
<gene>
    <name evidence="2" type="ORF">jhhlp_002862</name>
</gene>
<dbReference type="OrthoDB" id="3363286at2759"/>
<keyword evidence="3" id="KW-1185">Reference proteome</keyword>
<dbReference type="InParanoid" id="A0A2N3NFB9"/>
<name>A0A2N3NFB9_9PEZI</name>
<dbReference type="AlphaFoldDB" id="A0A2N3NFB9"/>
<dbReference type="EMBL" id="NLAX01000008">
    <property type="protein sequence ID" value="PKS11101.1"/>
    <property type="molecule type" value="Genomic_DNA"/>
</dbReference>
<reference evidence="2 3" key="1">
    <citation type="journal article" date="2017" name="G3 (Bethesda)">
        <title>First Draft Genome Sequence of the Pathogenic Fungus Lomentospora prolificans (Formerly Scedosporium prolificans).</title>
        <authorList>
            <person name="Luo R."/>
            <person name="Zimin A."/>
            <person name="Workman R."/>
            <person name="Fan Y."/>
            <person name="Pertea G."/>
            <person name="Grossman N."/>
            <person name="Wear M.P."/>
            <person name="Jia B."/>
            <person name="Miller H."/>
            <person name="Casadevall A."/>
            <person name="Timp W."/>
            <person name="Zhang S.X."/>
            <person name="Salzberg S.L."/>
        </authorList>
    </citation>
    <scope>NUCLEOTIDE SEQUENCE [LARGE SCALE GENOMIC DNA]</scope>
    <source>
        <strain evidence="2 3">JHH-5317</strain>
    </source>
</reference>
<feature type="region of interest" description="Disordered" evidence="1">
    <location>
        <begin position="160"/>
        <end position="179"/>
    </location>
</feature>
<sequence>MKKCAFARRLPRQCPLYRRYDTSRAYSNAARRGHLPVLEDVKERMRHDEAEGVIKVDAENKTVDTAAGKLPLSPVMDPNWVEAMQRHKQRKANPQAHPTGRFRRKLANNIYAQALATPIRNCNLTQTRLPRYFLQEFQTALEPTTKQPWWMPAEMVRNTAKPSEDTSATSDSTVVQGSRGPVGYTLAQESVLGSQAWHANSRKGISRRLVSTKPWKLNQLPGDGPPVWREGMSEVVLEMMREEITADLLEMAKLVDNVGKKYLVPLEDWGDIKSQQFRGCVLWWGKQSVAEGLERAEGNEQDSEAAPGLYGTFDLEGVQYGSKLPVHNLNILLGAVHLAKLQEASAIFRNTEMALLARVRTTRLQRALWRIQGYMAGKHFGDESTGKMLDNPEIIQPPDPSHPTSHLPIILLHDGGGTCFAYSCFDRVPRALYGIHNPYFWSGETWKGGLPEMAAVYAKMIRELVSRPEFPSHKQGATRGKKERKKKILLGGWSLGGLLSLQITKEFEEMQRADQAIEVEIVGLLLMDSICPISPSTSTPFIPISTSVAPLKPDATQTQILSRACLTKAVAMARMWKPPSVDKLPPAVLIKAKEAIPAWTWTPGGRAEAAINGLDVHREDPKLGWEAYQKGWIRSVYEVKGDHFSMFSMQNAGDMTPVFERACRTLETISEKAL</sequence>
<dbReference type="Proteomes" id="UP000233524">
    <property type="component" value="Unassembled WGS sequence"/>
</dbReference>
<dbReference type="InterPro" id="IPR029058">
    <property type="entry name" value="AB_hydrolase_fold"/>
</dbReference>
<protein>
    <recommendedName>
        <fullName evidence="4">Thioesterase domain-containing protein</fullName>
    </recommendedName>
</protein>
<proteinExistence type="predicted"/>
<dbReference type="VEuPathDB" id="FungiDB:jhhlp_002862"/>
<evidence type="ECO:0008006" key="4">
    <source>
        <dbReference type="Google" id="ProtNLM"/>
    </source>
</evidence>